<comment type="caution">
    <text evidence="6">The sequence shown here is derived from an EMBL/GenBank/DDBJ whole genome shotgun (WGS) entry which is preliminary data.</text>
</comment>
<accession>A0A9J6C658</accession>
<sequence>MPEKIEKSLSEQEQLTKYSYEVSESSENEYDVEEQEEHDDEENDDDELQDIGELLGFRITGGKDFFMPITIFHVKEKSRAEKANLKLGDAILSINGKDTEDMTLVRANRYLAKVADGDVTLQVAKFNPNEDDEDVQTIEEVVLEGPISLQQRLKQMQQQLLDVSDIPPQIQSKLAMLTKALEQFMTMDADALEASWSQDEKDASSIEREMSQDIGNSEVNTDDEKQFSTIEEEIENEDIEEGKLSSTRETSYSFEDLVGDDERNLDSYDQCEAEEFSCEEEEEFVCDTEEKLQQAAERKMKNEKIQTLQKSWQKLCENQKTIHKRSNCHLVPSTALLNNKINQLNESKVISFYERKRNPQ</sequence>
<evidence type="ECO:0000313" key="6">
    <source>
        <dbReference type="EMBL" id="KAG5677086.1"/>
    </source>
</evidence>
<dbReference type="AlphaFoldDB" id="A0A9J6C658"/>
<dbReference type="InterPro" id="IPR050604">
    <property type="entry name" value="PDZ-LIM_domain"/>
</dbReference>
<evidence type="ECO:0000259" key="5">
    <source>
        <dbReference type="PROSITE" id="PS50106"/>
    </source>
</evidence>
<evidence type="ECO:0000256" key="3">
    <source>
        <dbReference type="ARBA" id="ARBA00023038"/>
    </source>
</evidence>
<protein>
    <recommendedName>
        <fullName evidence="5">PDZ domain-containing protein</fullName>
    </recommendedName>
</protein>
<dbReference type="Pfam" id="PF00595">
    <property type="entry name" value="PDZ"/>
    <property type="match status" value="1"/>
</dbReference>
<dbReference type="OrthoDB" id="44841at2759"/>
<evidence type="ECO:0000256" key="2">
    <source>
        <dbReference type="ARBA" id="ARBA00022490"/>
    </source>
</evidence>
<feature type="compositionally biased region" description="Acidic residues" evidence="4">
    <location>
        <begin position="24"/>
        <end position="47"/>
    </location>
</feature>
<organism evidence="6 7">
    <name type="scientific">Polypedilum vanderplanki</name>
    <name type="common">Sleeping chironomid midge</name>
    <dbReference type="NCBI Taxonomy" id="319348"/>
    <lineage>
        <taxon>Eukaryota</taxon>
        <taxon>Metazoa</taxon>
        <taxon>Ecdysozoa</taxon>
        <taxon>Arthropoda</taxon>
        <taxon>Hexapoda</taxon>
        <taxon>Insecta</taxon>
        <taxon>Pterygota</taxon>
        <taxon>Neoptera</taxon>
        <taxon>Endopterygota</taxon>
        <taxon>Diptera</taxon>
        <taxon>Nematocera</taxon>
        <taxon>Chironomoidea</taxon>
        <taxon>Chironomidae</taxon>
        <taxon>Chironominae</taxon>
        <taxon>Polypedilum</taxon>
        <taxon>Polypedilum</taxon>
    </lineage>
</organism>
<dbReference type="EMBL" id="JADBJN010000002">
    <property type="protein sequence ID" value="KAG5677086.1"/>
    <property type="molecule type" value="Genomic_DNA"/>
</dbReference>
<dbReference type="Gene3D" id="2.30.42.10">
    <property type="match status" value="1"/>
</dbReference>
<comment type="subcellular location">
    <subcellularLocation>
        <location evidence="1">Cytoplasm</location>
    </subcellularLocation>
</comment>
<feature type="domain" description="PDZ" evidence="5">
    <location>
        <begin position="52"/>
        <end position="111"/>
    </location>
</feature>
<dbReference type="GO" id="GO:0030018">
    <property type="term" value="C:Z disc"/>
    <property type="evidence" value="ECO:0007669"/>
    <property type="project" value="TreeGrafter"/>
</dbReference>
<feature type="compositionally biased region" description="Basic and acidic residues" evidence="4">
    <location>
        <begin position="1"/>
        <end position="10"/>
    </location>
</feature>
<dbReference type="GO" id="GO:0005912">
    <property type="term" value="C:adherens junction"/>
    <property type="evidence" value="ECO:0007669"/>
    <property type="project" value="TreeGrafter"/>
</dbReference>
<keyword evidence="3" id="KW-0440">LIM domain</keyword>
<dbReference type="GO" id="GO:0001725">
    <property type="term" value="C:stress fiber"/>
    <property type="evidence" value="ECO:0007669"/>
    <property type="project" value="TreeGrafter"/>
</dbReference>
<keyword evidence="2" id="KW-0963">Cytoplasm</keyword>
<dbReference type="Proteomes" id="UP001107558">
    <property type="component" value="Chromosome 2"/>
</dbReference>
<reference evidence="6" key="1">
    <citation type="submission" date="2021-03" db="EMBL/GenBank/DDBJ databases">
        <title>Chromosome level genome of the anhydrobiotic midge Polypedilum vanderplanki.</title>
        <authorList>
            <person name="Yoshida Y."/>
            <person name="Kikawada T."/>
            <person name="Gusev O."/>
        </authorList>
    </citation>
    <scope>NUCLEOTIDE SEQUENCE</scope>
    <source>
        <strain evidence="6">NIAS01</strain>
        <tissue evidence="6">Whole body or cell culture</tissue>
    </source>
</reference>
<keyword evidence="3" id="KW-0862">Zinc</keyword>
<feature type="region of interest" description="Disordered" evidence="4">
    <location>
        <begin position="200"/>
        <end position="225"/>
    </location>
</feature>
<evidence type="ECO:0000256" key="1">
    <source>
        <dbReference type="ARBA" id="ARBA00004496"/>
    </source>
</evidence>
<dbReference type="InterPro" id="IPR001478">
    <property type="entry name" value="PDZ"/>
</dbReference>
<feature type="region of interest" description="Disordered" evidence="4">
    <location>
        <begin position="1"/>
        <end position="47"/>
    </location>
</feature>
<name>A0A9J6C658_POLVA</name>
<dbReference type="GO" id="GO:0051371">
    <property type="term" value="F:muscle alpha-actinin binding"/>
    <property type="evidence" value="ECO:0007669"/>
    <property type="project" value="TreeGrafter"/>
</dbReference>
<keyword evidence="3" id="KW-0479">Metal-binding</keyword>
<dbReference type="GO" id="GO:0031941">
    <property type="term" value="C:filamentous actin"/>
    <property type="evidence" value="ECO:0007669"/>
    <property type="project" value="TreeGrafter"/>
</dbReference>
<gene>
    <name evidence="6" type="ORF">PVAND_006870</name>
</gene>
<evidence type="ECO:0000313" key="7">
    <source>
        <dbReference type="Proteomes" id="UP001107558"/>
    </source>
</evidence>
<keyword evidence="7" id="KW-1185">Reference proteome</keyword>
<dbReference type="InterPro" id="IPR036034">
    <property type="entry name" value="PDZ_sf"/>
</dbReference>
<proteinExistence type="predicted"/>
<dbReference type="PANTHER" id="PTHR24214">
    <property type="entry name" value="PDZ AND LIM DOMAIN PROTEIN ZASP"/>
    <property type="match status" value="1"/>
</dbReference>
<dbReference type="SUPFAM" id="SSF50156">
    <property type="entry name" value="PDZ domain-like"/>
    <property type="match status" value="1"/>
</dbReference>
<dbReference type="GO" id="GO:0061061">
    <property type="term" value="P:muscle structure development"/>
    <property type="evidence" value="ECO:0007669"/>
    <property type="project" value="TreeGrafter"/>
</dbReference>
<dbReference type="PROSITE" id="PS50106">
    <property type="entry name" value="PDZ"/>
    <property type="match status" value="1"/>
</dbReference>
<evidence type="ECO:0000256" key="4">
    <source>
        <dbReference type="SAM" id="MobiDB-lite"/>
    </source>
</evidence>
<dbReference type="SMART" id="SM00228">
    <property type="entry name" value="PDZ"/>
    <property type="match status" value="1"/>
</dbReference>
<dbReference type="PANTHER" id="PTHR24214:SF38">
    <property type="entry name" value="PDZ AND LIM DOMAIN PROTEIN ZASP-RELATED"/>
    <property type="match status" value="1"/>
</dbReference>
<dbReference type="GO" id="GO:0030036">
    <property type="term" value="P:actin cytoskeleton organization"/>
    <property type="evidence" value="ECO:0007669"/>
    <property type="project" value="TreeGrafter"/>
</dbReference>
<dbReference type="GO" id="GO:0003779">
    <property type="term" value="F:actin binding"/>
    <property type="evidence" value="ECO:0007669"/>
    <property type="project" value="TreeGrafter"/>
</dbReference>
<feature type="compositionally biased region" description="Basic and acidic residues" evidence="4">
    <location>
        <begin position="200"/>
        <end position="211"/>
    </location>
</feature>